<organism evidence="2 3">
    <name type="scientific">Parazoarcus communis</name>
    <dbReference type="NCBI Taxonomy" id="41977"/>
    <lineage>
        <taxon>Bacteria</taxon>
        <taxon>Pseudomonadati</taxon>
        <taxon>Pseudomonadota</taxon>
        <taxon>Betaproteobacteria</taxon>
        <taxon>Rhodocyclales</taxon>
        <taxon>Zoogloeaceae</taxon>
        <taxon>Parazoarcus</taxon>
    </lineage>
</organism>
<keyword evidence="1" id="KW-1133">Transmembrane helix</keyword>
<evidence type="ECO:0000313" key="2">
    <source>
        <dbReference type="EMBL" id="AWI77024.1"/>
    </source>
</evidence>
<dbReference type="AlphaFoldDB" id="A0A2U8GUB8"/>
<reference evidence="2 3" key="1">
    <citation type="submission" date="2017-06" db="EMBL/GenBank/DDBJ databases">
        <title>Azoarcus.</title>
        <authorList>
            <person name="Woo J.-H."/>
            <person name="Kim H.-S."/>
        </authorList>
    </citation>
    <scope>NUCLEOTIDE SEQUENCE [LARGE SCALE GENOMIC DNA]</scope>
    <source>
        <strain evidence="2 3">TSPY31</strain>
    </source>
</reference>
<proteinExistence type="predicted"/>
<dbReference type="KEGG" id="acom:CEW83_18785"/>
<gene>
    <name evidence="2" type="ORF">CEW83_18785</name>
</gene>
<dbReference type="Proteomes" id="UP000244930">
    <property type="component" value="Chromosome"/>
</dbReference>
<dbReference type="RefSeq" id="WP_234418904.1">
    <property type="nucleotide sequence ID" value="NZ_CP022187.1"/>
</dbReference>
<dbReference type="SUPFAM" id="SSF54001">
    <property type="entry name" value="Cysteine proteinases"/>
    <property type="match status" value="1"/>
</dbReference>
<dbReference type="EMBL" id="CP022187">
    <property type="protein sequence ID" value="AWI77024.1"/>
    <property type="molecule type" value="Genomic_DNA"/>
</dbReference>
<feature type="transmembrane region" description="Helical" evidence="1">
    <location>
        <begin position="310"/>
        <end position="329"/>
    </location>
</feature>
<sequence length="344" mass="37928">MEPSKAGKIAATLWLRLFLVSAVLTLIAAGSLLPHLKNSAELVRMRNALLLQSEPAEYDWTPATKPKSFAVDDGAPMPLYADIVARNELRVEGDDWATALKIGQHLLVDGNRTGGPIQSDLTQTYRRITELGEGYCGDFADTFTGFASAAGVFTRPWAFSFDGFGGHGHIFNEIWDAQQARWIMIDVFNNFYPADATGRPLSAMAFRNALLTGVTVPQLVPVDALAKPGFKYAEKAIAYYRSGLPEWYMWWGSNVFENDQAFLVRTLGGTHRALEQLGGIVGGTYPGIRILETSQNQPQRDSMHWLRLRLIVATAAGVFSLIFFVAWLATRRGSKEAALQGRPT</sequence>
<dbReference type="InterPro" id="IPR038765">
    <property type="entry name" value="Papain-like_cys_pep_sf"/>
</dbReference>
<accession>A0A2U8GUB8</accession>
<dbReference type="Gene3D" id="3.10.620.30">
    <property type="match status" value="1"/>
</dbReference>
<evidence type="ECO:0000256" key="1">
    <source>
        <dbReference type="SAM" id="Phobius"/>
    </source>
</evidence>
<feature type="transmembrane region" description="Helical" evidence="1">
    <location>
        <begin position="13"/>
        <end position="36"/>
    </location>
</feature>
<keyword evidence="3" id="KW-1185">Reference proteome</keyword>
<keyword evidence="1" id="KW-0472">Membrane</keyword>
<keyword evidence="1" id="KW-0812">Transmembrane</keyword>
<evidence type="ECO:0000313" key="3">
    <source>
        <dbReference type="Proteomes" id="UP000244930"/>
    </source>
</evidence>
<name>A0A2U8GUB8_9RHOO</name>
<protein>
    <submittedName>
        <fullName evidence="2">Transglutaminase</fullName>
    </submittedName>
</protein>